<keyword evidence="1" id="KW-1133">Transmembrane helix</keyword>
<evidence type="ECO:0000256" key="1">
    <source>
        <dbReference type="SAM" id="Phobius"/>
    </source>
</evidence>
<keyword evidence="1" id="KW-0812">Transmembrane</keyword>
<gene>
    <name evidence="2" type="ORF">UFOVP257_389</name>
</gene>
<reference evidence="2" key="1">
    <citation type="submission" date="2020-04" db="EMBL/GenBank/DDBJ databases">
        <authorList>
            <person name="Chiriac C."/>
            <person name="Salcher M."/>
            <person name="Ghai R."/>
            <person name="Kavagutti S V."/>
        </authorList>
    </citation>
    <scope>NUCLEOTIDE SEQUENCE</scope>
</reference>
<accession>A0A6J5LKR9</accession>
<evidence type="ECO:0000313" key="2">
    <source>
        <dbReference type="EMBL" id="CAB4133667.1"/>
    </source>
</evidence>
<dbReference type="EMBL" id="LR796274">
    <property type="protein sequence ID" value="CAB4133667.1"/>
    <property type="molecule type" value="Genomic_DNA"/>
</dbReference>
<keyword evidence="1" id="KW-0472">Membrane</keyword>
<feature type="transmembrane region" description="Helical" evidence="1">
    <location>
        <begin position="6"/>
        <end position="24"/>
    </location>
</feature>
<proteinExistence type="predicted"/>
<protein>
    <submittedName>
        <fullName evidence="2">Uncharacterized protein</fullName>
    </submittedName>
</protein>
<sequence length="57" mass="6261">MITREFILIALAIVAGIYIAVVTYPNNGQVINCSIAEISPDYSNAMKEACRKARSEK</sequence>
<name>A0A6J5LKR9_9CAUD</name>
<organism evidence="2">
    <name type="scientific">uncultured Caudovirales phage</name>
    <dbReference type="NCBI Taxonomy" id="2100421"/>
    <lineage>
        <taxon>Viruses</taxon>
        <taxon>Duplodnaviria</taxon>
        <taxon>Heunggongvirae</taxon>
        <taxon>Uroviricota</taxon>
        <taxon>Caudoviricetes</taxon>
        <taxon>Peduoviridae</taxon>
        <taxon>Maltschvirus</taxon>
        <taxon>Maltschvirus maltsch</taxon>
    </lineage>
</organism>